<dbReference type="RefSeq" id="WP_220229627.1">
    <property type="nucleotide sequence ID" value="NZ_JAICBX010000003.1"/>
</dbReference>
<dbReference type="GO" id="GO:0016052">
    <property type="term" value="P:carbohydrate catabolic process"/>
    <property type="evidence" value="ECO:0007669"/>
    <property type="project" value="TreeGrafter"/>
</dbReference>
<protein>
    <submittedName>
        <fullName evidence="5">Mandelate racemase/muconate lactonizing enzyme family protein</fullName>
    </submittedName>
</protein>
<evidence type="ECO:0000313" key="6">
    <source>
        <dbReference type="Proteomes" id="UP001196509"/>
    </source>
</evidence>
<dbReference type="InterPro" id="IPR029065">
    <property type="entry name" value="Enolase_C-like"/>
</dbReference>
<dbReference type="SUPFAM" id="SSF54826">
    <property type="entry name" value="Enolase N-terminal domain-like"/>
    <property type="match status" value="1"/>
</dbReference>
<reference evidence="5" key="1">
    <citation type="submission" date="2021-08" db="EMBL/GenBank/DDBJ databases">
        <title>Hoeflea bacterium WL0058 sp. nov., isolated from the sediment.</title>
        <authorList>
            <person name="Wang L."/>
            <person name="Zhang D."/>
        </authorList>
    </citation>
    <scope>NUCLEOTIDE SEQUENCE</scope>
    <source>
        <strain evidence="5">WL0058</strain>
    </source>
</reference>
<dbReference type="Pfam" id="PF13378">
    <property type="entry name" value="MR_MLE_C"/>
    <property type="match status" value="1"/>
</dbReference>
<evidence type="ECO:0000313" key="5">
    <source>
        <dbReference type="EMBL" id="MBW8638906.1"/>
    </source>
</evidence>
<gene>
    <name evidence="5" type="ORF">K1W69_17045</name>
</gene>
<evidence type="ECO:0000256" key="1">
    <source>
        <dbReference type="ARBA" id="ARBA00001946"/>
    </source>
</evidence>
<dbReference type="InterPro" id="IPR029017">
    <property type="entry name" value="Enolase-like_N"/>
</dbReference>
<dbReference type="Gene3D" id="3.20.20.120">
    <property type="entry name" value="Enolase-like C-terminal domain"/>
    <property type="match status" value="1"/>
</dbReference>
<dbReference type="InterPro" id="IPR013342">
    <property type="entry name" value="Mandelate_racemase_C"/>
</dbReference>
<dbReference type="AlphaFoldDB" id="A0AAE2ZMG5"/>
<comment type="caution">
    <text evidence="5">The sequence shown here is derived from an EMBL/GenBank/DDBJ whole genome shotgun (WGS) entry which is preliminary data.</text>
</comment>
<dbReference type="Gene3D" id="3.30.390.10">
    <property type="entry name" value="Enolase-like, N-terminal domain"/>
    <property type="match status" value="1"/>
</dbReference>
<accession>A0AAE2ZMG5</accession>
<dbReference type="InterPro" id="IPR013341">
    <property type="entry name" value="Mandelate_racemase_N_dom"/>
</dbReference>
<dbReference type="SFLD" id="SFLDG00179">
    <property type="entry name" value="mandelate_racemase"/>
    <property type="match status" value="1"/>
</dbReference>
<proteinExistence type="predicted"/>
<dbReference type="SFLD" id="SFLDS00001">
    <property type="entry name" value="Enolase"/>
    <property type="match status" value="1"/>
</dbReference>
<keyword evidence="2" id="KW-0479">Metal-binding</keyword>
<evidence type="ECO:0000256" key="3">
    <source>
        <dbReference type="ARBA" id="ARBA00022842"/>
    </source>
</evidence>
<name>A0AAE2ZMG5_9HYPH</name>
<dbReference type="EMBL" id="JAICBX010000003">
    <property type="protein sequence ID" value="MBW8638906.1"/>
    <property type="molecule type" value="Genomic_DNA"/>
</dbReference>
<feature type="domain" description="Mandelate racemase/muconate lactonizing enzyme C-terminal" evidence="4">
    <location>
        <begin position="147"/>
        <end position="244"/>
    </location>
</feature>
<dbReference type="SMART" id="SM00922">
    <property type="entry name" value="MR_MLE"/>
    <property type="match status" value="1"/>
</dbReference>
<dbReference type="GO" id="GO:0016836">
    <property type="term" value="F:hydro-lyase activity"/>
    <property type="evidence" value="ECO:0007669"/>
    <property type="project" value="TreeGrafter"/>
</dbReference>
<dbReference type="GO" id="GO:0000287">
    <property type="term" value="F:magnesium ion binding"/>
    <property type="evidence" value="ECO:0007669"/>
    <property type="project" value="TreeGrafter"/>
</dbReference>
<dbReference type="Proteomes" id="UP001196509">
    <property type="component" value="Unassembled WGS sequence"/>
</dbReference>
<dbReference type="SUPFAM" id="SSF51604">
    <property type="entry name" value="Enolase C-terminal domain-like"/>
    <property type="match status" value="1"/>
</dbReference>
<dbReference type="CDD" id="cd03316">
    <property type="entry name" value="MR_like"/>
    <property type="match status" value="1"/>
</dbReference>
<dbReference type="Pfam" id="PF02746">
    <property type="entry name" value="MR_MLE_N"/>
    <property type="match status" value="1"/>
</dbReference>
<dbReference type="PANTHER" id="PTHR13794:SF58">
    <property type="entry name" value="MITOCHONDRIAL ENOLASE SUPERFAMILY MEMBER 1"/>
    <property type="match status" value="1"/>
</dbReference>
<dbReference type="PANTHER" id="PTHR13794">
    <property type="entry name" value="ENOLASE SUPERFAMILY, MANDELATE RACEMASE"/>
    <property type="match status" value="1"/>
</dbReference>
<organism evidence="5 6">
    <name type="scientific">Flavimaribacter sediminis</name>
    <dbReference type="NCBI Taxonomy" id="2865987"/>
    <lineage>
        <taxon>Bacteria</taxon>
        <taxon>Pseudomonadati</taxon>
        <taxon>Pseudomonadota</taxon>
        <taxon>Alphaproteobacteria</taxon>
        <taxon>Hyphomicrobiales</taxon>
        <taxon>Rhizobiaceae</taxon>
        <taxon>Flavimaribacter</taxon>
    </lineage>
</organism>
<dbReference type="InterPro" id="IPR046945">
    <property type="entry name" value="RHMD-like"/>
</dbReference>
<sequence>MAKIERIELRMVNLVPKVKRTDAIQSFDSQETPIVTITDSDGATGTGYSYTIGTGGSSVMRLLGDHLAPRLIGRDAERIEAIWHDLEFATHATTIGPITSIALAAVDTALWDLRARKQGLPLWKLAGGAKDRCPLYTTEGGWLHIEKQALVDDALEAQSKGFKGSKVKIGRPHGSEDHERLSAVRAAVGDGYEIMTDCNQGFTVDEVIRRADRLRDLDLAWLEEPIAADDIDGHVRLSNSTSTPIAVGESLYSIRHFREYMQRGACSIVQVDVGRIGGVTPWLKVAHAAEAFDIPVCPHFLMELHVSLACAVQNGKYVEYIPQLDTLTSRGMKIEDGHAIAPSEPGIGIDWDWDAVVGQSISEFTTTITEGGLS</sequence>
<keyword evidence="3" id="KW-0460">Magnesium</keyword>
<comment type="cofactor">
    <cofactor evidence="1">
        <name>Mg(2+)</name>
        <dbReference type="ChEBI" id="CHEBI:18420"/>
    </cofactor>
</comment>
<dbReference type="InterPro" id="IPR036849">
    <property type="entry name" value="Enolase-like_C_sf"/>
</dbReference>
<evidence type="ECO:0000256" key="2">
    <source>
        <dbReference type="ARBA" id="ARBA00022723"/>
    </source>
</evidence>
<evidence type="ECO:0000259" key="4">
    <source>
        <dbReference type="SMART" id="SM00922"/>
    </source>
</evidence>
<keyword evidence="6" id="KW-1185">Reference proteome</keyword>